<dbReference type="Gene3D" id="3.30.160.60">
    <property type="entry name" value="Classic Zinc Finger"/>
    <property type="match status" value="1"/>
</dbReference>
<reference evidence="10" key="1">
    <citation type="submission" date="2020-01" db="EMBL/GenBank/DDBJ databases">
        <title>Genome sequence of Kobresia littledalei, the first chromosome-level genome in the family Cyperaceae.</title>
        <authorList>
            <person name="Qu G."/>
        </authorList>
    </citation>
    <scope>NUCLEOTIDE SEQUENCE</scope>
    <source>
        <strain evidence="10">C.B.Clarke</strain>
        <tissue evidence="10">Leaf</tissue>
    </source>
</reference>
<dbReference type="Proteomes" id="UP000623129">
    <property type="component" value="Unassembled WGS sequence"/>
</dbReference>
<gene>
    <name evidence="10" type="ORF">FCM35_KLT01973</name>
</gene>
<feature type="compositionally biased region" description="Basic and acidic residues" evidence="8">
    <location>
        <begin position="188"/>
        <end position="203"/>
    </location>
</feature>
<proteinExistence type="predicted"/>
<feature type="domain" description="C2H2-type" evidence="9">
    <location>
        <begin position="173"/>
        <end position="200"/>
    </location>
</feature>
<dbReference type="Pfam" id="PF13912">
    <property type="entry name" value="zf-C2H2_6"/>
    <property type="match status" value="3"/>
</dbReference>
<evidence type="ECO:0000256" key="2">
    <source>
        <dbReference type="ARBA" id="ARBA00022737"/>
    </source>
</evidence>
<dbReference type="PROSITE" id="PS00028">
    <property type="entry name" value="ZINC_FINGER_C2H2_1"/>
    <property type="match status" value="2"/>
</dbReference>
<protein>
    <submittedName>
        <fullName evidence="10">Zinc finger protein ZAT9-like protein</fullName>
    </submittedName>
</protein>
<feature type="region of interest" description="Disordered" evidence="8">
    <location>
        <begin position="24"/>
        <end position="55"/>
    </location>
</feature>
<dbReference type="InterPro" id="IPR036236">
    <property type="entry name" value="Znf_C2H2_sf"/>
</dbReference>
<dbReference type="GO" id="GO:0005634">
    <property type="term" value="C:nucleus"/>
    <property type="evidence" value="ECO:0007669"/>
    <property type="project" value="TreeGrafter"/>
</dbReference>
<evidence type="ECO:0000256" key="5">
    <source>
        <dbReference type="ARBA" id="ARBA00023015"/>
    </source>
</evidence>
<feature type="domain" description="C2H2-type" evidence="9">
    <location>
        <begin position="62"/>
        <end position="89"/>
    </location>
</feature>
<dbReference type="OrthoDB" id="6077919at2759"/>
<dbReference type="SUPFAM" id="SSF57667">
    <property type="entry name" value="beta-beta-alpha zinc fingers"/>
    <property type="match status" value="1"/>
</dbReference>
<dbReference type="PROSITE" id="PS50157">
    <property type="entry name" value="ZINC_FINGER_C2H2_2"/>
    <property type="match status" value="3"/>
</dbReference>
<organism evidence="10 11">
    <name type="scientific">Carex littledalei</name>
    <dbReference type="NCBI Taxonomy" id="544730"/>
    <lineage>
        <taxon>Eukaryota</taxon>
        <taxon>Viridiplantae</taxon>
        <taxon>Streptophyta</taxon>
        <taxon>Embryophyta</taxon>
        <taxon>Tracheophyta</taxon>
        <taxon>Spermatophyta</taxon>
        <taxon>Magnoliopsida</taxon>
        <taxon>Liliopsida</taxon>
        <taxon>Poales</taxon>
        <taxon>Cyperaceae</taxon>
        <taxon>Cyperoideae</taxon>
        <taxon>Cariceae</taxon>
        <taxon>Carex</taxon>
        <taxon>Carex subgen. Euthyceras</taxon>
    </lineage>
</organism>
<name>A0A833VBG0_9POAL</name>
<dbReference type="EMBL" id="SWLB01000011">
    <property type="protein sequence ID" value="KAF3332396.1"/>
    <property type="molecule type" value="Genomic_DNA"/>
</dbReference>
<feature type="domain" description="C2H2-type" evidence="9">
    <location>
        <begin position="232"/>
        <end position="259"/>
    </location>
</feature>
<dbReference type="GO" id="GO:0003700">
    <property type="term" value="F:DNA-binding transcription factor activity"/>
    <property type="evidence" value="ECO:0007669"/>
    <property type="project" value="InterPro"/>
</dbReference>
<keyword evidence="2" id="KW-0677">Repeat</keyword>
<dbReference type="AlphaFoldDB" id="A0A833VBG0"/>
<keyword evidence="1" id="KW-0479">Metal-binding</keyword>
<evidence type="ECO:0000313" key="10">
    <source>
        <dbReference type="EMBL" id="KAF3332396.1"/>
    </source>
</evidence>
<dbReference type="InterPro" id="IPR013087">
    <property type="entry name" value="Znf_C2H2_type"/>
</dbReference>
<feature type="compositionally biased region" description="Basic and acidic residues" evidence="8">
    <location>
        <begin position="162"/>
        <end position="175"/>
    </location>
</feature>
<keyword evidence="11" id="KW-1185">Reference proteome</keyword>
<evidence type="ECO:0000256" key="4">
    <source>
        <dbReference type="ARBA" id="ARBA00022833"/>
    </source>
</evidence>
<dbReference type="GO" id="GO:0000976">
    <property type="term" value="F:transcription cis-regulatory region binding"/>
    <property type="evidence" value="ECO:0007669"/>
    <property type="project" value="TreeGrafter"/>
</dbReference>
<evidence type="ECO:0000256" key="3">
    <source>
        <dbReference type="ARBA" id="ARBA00022771"/>
    </source>
</evidence>
<keyword evidence="5" id="KW-0805">Transcription regulation</keyword>
<evidence type="ECO:0000256" key="6">
    <source>
        <dbReference type="ARBA" id="ARBA00023163"/>
    </source>
</evidence>
<keyword evidence="4" id="KW-0862">Zinc</keyword>
<sequence length="274" mass="31195">MKYFYASRNPPSFAKPEEFSLPPHFYISDQDQSPPSFPPVSRLHRESPSTSCRDALNSDSKSKCLECGKEFETKKAMYGHMRIHRNRGLKGTPKRPSVSKWRFEFESYTDRLLSNSWGATRKRVRKPVIDMNSQEAVAAAFILMEMSRSKSNGSYQNKKRKTMESDPLDEKKHAGENCNRSFPSDQALVEHRSSHKNERKNEAIQESTEVLKIGEEQKSPKRRKVKSESGSHVCEICNKSYPTGQQLGGHKRAHYKKDLTPISEVPNGEAALGS</sequence>
<evidence type="ECO:0000256" key="7">
    <source>
        <dbReference type="PROSITE-ProRule" id="PRU00042"/>
    </source>
</evidence>
<dbReference type="SMART" id="SM00355">
    <property type="entry name" value="ZnF_C2H2"/>
    <property type="match status" value="3"/>
</dbReference>
<dbReference type="GO" id="GO:0008270">
    <property type="term" value="F:zinc ion binding"/>
    <property type="evidence" value="ECO:0007669"/>
    <property type="project" value="UniProtKB-KW"/>
</dbReference>
<dbReference type="PANTHER" id="PTHR45988">
    <property type="entry name" value="C2H2 TYPE ZINC FINGER TRANSCRIPTION FACTOR FAMILY-RELATED"/>
    <property type="match status" value="1"/>
</dbReference>
<dbReference type="PANTHER" id="PTHR45988:SF18">
    <property type="entry name" value="C2H2-TYPE ZINC FINGER FAMILY PROTEIN"/>
    <property type="match status" value="1"/>
</dbReference>
<evidence type="ECO:0000259" key="9">
    <source>
        <dbReference type="PROSITE" id="PS50157"/>
    </source>
</evidence>
<dbReference type="InterPro" id="IPR044653">
    <property type="entry name" value="AZF1/2/3-like"/>
</dbReference>
<evidence type="ECO:0000256" key="8">
    <source>
        <dbReference type="SAM" id="MobiDB-lite"/>
    </source>
</evidence>
<keyword evidence="6" id="KW-0804">Transcription</keyword>
<keyword evidence="3 7" id="KW-0863">Zinc-finger</keyword>
<evidence type="ECO:0000313" key="11">
    <source>
        <dbReference type="Proteomes" id="UP000623129"/>
    </source>
</evidence>
<evidence type="ECO:0000256" key="1">
    <source>
        <dbReference type="ARBA" id="ARBA00022723"/>
    </source>
</evidence>
<feature type="region of interest" description="Disordered" evidence="8">
    <location>
        <begin position="149"/>
        <end position="253"/>
    </location>
</feature>
<comment type="caution">
    <text evidence="10">The sequence shown here is derived from an EMBL/GenBank/DDBJ whole genome shotgun (WGS) entry which is preliminary data.</text>
</comment>
<accession>A0A833VBG0</accession>